<dbReference type="PATRIC" id="fig|1434110.4.peg.2986"/>
<feature type="domain" description="Uracil-DNA glycosylase-like" evidence="1">
    <location>
        <begin position="31"/>
        <end position="184"/>
    </location>
</feature>
<dbReference type="RefSeq" id="WP_239450955.1">
    <property type="nucleotide sequence ID" value="NZ_CP009516.1"/>
</dbReference>
<dbReference type="InterPro" id="IPR036895">
    <property type="entry name" value="Uracil-DNA_glycosylase-like_sf"/>
</dbReference>
<dbReference type="Proteomes" id="UP000033101">
    <property type="component" value="Chromosome"/>
</dbReference>
<proteinExistence type="predicted"/>
<dbReference type="SUPFAM" id="SSF52141">
    <property type="entry name" value="Uracil-DNA glycosylase-like"/>
    <property type="match status" value="1"/>
</dbReference>
<dbReference type="Pfam" id="PF03167">
    <property type="entry name" value="UDG"/>
    <property type="match status" value="1"/>
</dbReference>
<dbReference type="KEGG" id="mhor:MSHOH_2333"/>
<evidence type="ECO:0000313" key="3">
    <source>
        <dbReference type="Proteomes" id="UP000033101"/>
    </source>
</evidence>
<dbReference type="STRING" id="1434110.MSHOH_2333"/>
<dbReference type="HOGENOM" id="CLU_116736_0_0_2"/>
<gene>
    <name evidence="2" type="ORF">MSHOH_2333</name>
</gene>
<sequence length="203" mass="22567">MKPAECIECKNFPCSDINNSGYLVPAVEIDPGKVKVIMISEASPENPHDYFYASGDPFYLKTTLQAFSDAGVSVNSIQEILDLGFYLTTAVKCSKTQYGISAQTVKNCSLVLEKELALFPDVEVYMLMGDVAIKAFNYISKRLTGKNTTPSGSTYKIRKGQFFYNEKRVFPSYVQTGQNYLIEKSKRTMIAEDLAEAAKIIGK</sequence>
<evidence type="ECO:0000259" key="1">
    <source>
        <dbReference type="Pfam" id="PF03167"/>
    </source>
</evidence>
<dbReference type="AlphaFoldDB" id="A0A0E3SDD5"/>
<name>A0A0E3SDD5_9EURY</name>
<reference evidence="2 3" key="1">
    <citation type="submission" date="2014-07" db="EMBL/GenBank/DDBJ databases">
        <title>Methanogenic archaea and the global carbon cycle.</title>
        <authorList>
            <person name="Henriksen J.R."/>
            <person name="Luke J."/>
            <person name="Reinhart S."/>
            <person name="Benedict M.N."/>
            <person name="Youngblut N.D."/>
            <person name="Metcalf M.E."/>
            <person name="Whitaker R.J."/>
            <person name="Metcalf W.W."/>
        </authorList>
    </citation>
    <scope>NUCLEOTIDE SEQUENCE [LARGE SCALE GENOMIC DNA]</scope>
    <source>
        <strain evidence="2 3">HB-1</strain>
    </source>
</reference>
<organism evidence="2 3">
    <name type="scientific">Methanosarcina horonobensis HB-1 = JCM 15518</name>
    <dbReference type="NCBI Taxonomy" id="1434110"/>
    <lineage>
        <taxon>Archaea</taxon>
        <taxon>Methanobacteriati</taxon>
        <taxon>Methanobacteriota</taxon>
        <taxon>Stenosarchaea group</taxon>
        <taxon>Methanomicrobia</taxon>
        <taxon>Methanosarcinales</taxon>
        <taxon>Methanosarcinaceae</taxon>
        <taxon>Methanosarcina</taxon>
    </lineage>
</organism>
<dbReference type="EMBL" id="CP009516">
    <property type="protein sequence ID" value="AKB78816.1"/>
    <property type="molecule type" value="Genomic_DNA"/>
</dbReference>
<evidence type="ECO:0000313" key="2">
    <source>
        <dbReference type="EMBL" id="AKB78816.1"/>
    </source>
</evidence>
<dbReference type="InterPro" id="IPR005122">
    <property type="entry name" value="Uracil-DNA_glycosylase-like"/>
</dbReference>
<accession>A0A0E3SDD5</accession>
<protein>
    <recommendedName>
        <fullName evidence="1">Uracil-DNA glycosylase-like domain-containing protein</fullName>
    </recommendedName>
</protein>
<dbReference type="GeneID" id="24831603"/>
<keyword evidence="3" id="KW-1185">Reference proteome</keyword>
<dbReference type="Gene3D" id="3.40.470.10">
    <property type="entry name" value="Uracil-DNA glycosylase-like domain"/>
    <property type="match status" value="1"/>
</dbReference>